<evidence type="ECO:0000313" key="13">
    <source>
        <dbReference type="Proteomes" id="UP001154272"/>
    </source>
</evidence>
<dbReference type="HAMAP" id="MF_00321">
    <property type="entry name" value="GTPase_EngB"/>
    <property type="match status" value="1"/>
</dbReference>
<proteinExistence type="inferred from homology"/>
<accession>A0ABN8W9Q7</accession>
<comment type="caution">
    <text evidence="12">The sequence shown here is derived from an EMBL/GenBank/DDBJ whole genome shotgun (WGS) entry which is preliminary data.</text>
</comment>
<comment type="cofactor">
    <cofactor evidence="1">
        <name>Mg(2+)</name>
        <dbReference type="ChEBI" id="CHEBI:18420"/>
    </cofactor>
</comment>
<evidence type="ECO:0000256" key="6">
    <source>
        <dbReference type="ARBA" id="ARBA00022842"/>
    </source>
</evidence>
<evidence type="ECO:0000256" key="10">
    <source>
        <dbReference type="HAMAP-Rule" id="MF_00321"/>
    </source>
</evidence>
<name>A0ABN8W9Q7_9PROT</name>
<evidence type="ECO:0000256" key="8">
    <source>
        <dbReference type="ARBA" id="ARBA00023210"/>
    </source>
</evidence>
<dbReference type="Proteomes" id="UP001154272">
    <property type="component" value="Unassembled WGS sequence"/>
</dbReference>
<evidence type="ECO:0000256" key="1">
    <source>
        <dbReference type="ARBA" id="ARBA00001946"/>
    </source>
</evidence>
<keyword evidence="5 10" id="KW-0547">Nucleotide-binding</keyword>
<keyword evidence="7 10" id="KW-0342">GTP-binding</keyword>
<dbReference type="GO" id="GO:0051301">
    <property type="term" value="P:cell division"/>
    <property type="evidence" value="ECO:0007669"/>
    <property type="project" value="UniProtKB-KW"/>
</dbReference>
<dbReference type="InterPro" id="IPR030393">
    <property type="entry name" value="G_ENGB_dom"/>
</dbReference>
<dbReference type="Pfam" id="PF01926">
    <property type="entry name" value="MMR_HSR1"/>
    <property type="match status" value="1"/>
</dbReference>
<keyword evidence="13" id="KW-1185">Reference proteome</keyword>
<evidence type="ECO:0000256" key="4">
    <source>
        <dbReference type="ARBA" id="ARBA00022723"/>
    </source>
</evidence>
<evidence type="ECO:0000256" key="2">
    <source>
        <dbReference type="ARBA" id="ARBA00009638"/>
    </source>
</evidence>
<evidence type="ECO:0000256" key="9">
    <source>
        <dbReference type="ARBA" id="ARBA00023306"/>
    </source>
</evidence>
<protein>
    <recommendedName>
        <fullName evidence="10">Probable GTP-binding protein EngB</fullName>
    </recommendedName>
</protein>
<gene>
    <name evidence="10" type="primary">engB</name>
    <name evidence="12" type="ORF">R83534S58_LOCUS294</name>
</gene>
<keyword evidence="9 10" id="KW-0131">Cell cycle</keyword>
<dbReference type="InterPro" id="IPR006073">
    <property type="entry name" value="GTP-bd"/>
</dbReference>
<dbReference type="EMBL" id="CAMXCH010000001">
    <property type="protein sequence ID" value="CAI3927015.1"/>
    <property type="molecule type" value="Genomic_DNA"/>
</dbReference>
<dbReference type="Gene3D" id="3.40.50.300">
    <property type="entry name" value="P-loop containing nucleotide triphosphate hydrolases"/>
    <property type="match status" value="1"/>
</dbReference>
<dbReference type="InterPro" id="IPR019987">
    <property type="entry name" value="GTP-bd_ribosome_bio_YsxC"/>
</dbReference>
<evidence type="ECO:0000256" key="3">
    <source>
        <dbReference type="ARBA" id="ARBA00022618"/>
    </source>
</evidence>
<evidence type="ECO:0000256" key="7">
    <source>
        <dbReference type="ARBA" id="ARBA00023134"/>
    </source>
</evidence>
<keyword evidence="4" id="KW-0479">Metal-binding</keyword>
<evidence type="ECO:0000259" key="11">
    <source>
        <dbReference type="PROSITE" id="PS51706"/>
    </source>
</evidence>
<reference evidence="12" key="1">
    <citation type="submission" date="2022-10" db="EMBL/GenBank/DDBJ databases">
        <authorList>
            <person name="Botero Cardona J."/>
        </authorList>
    </citation>
    <scope>NUCLEOTIDE SEQUENCE</scope>
    <source>
        <strain evidence="12">R-83534</strain>
    </source>
</reference>
<dbReference type="InterPro" id="IPR027417">
    <property type="entry name" value="P-loop_NTPase"/>
</dbReference>
<keyword evidence="8 10" id="KW-0717">Septation</keyword>
<comment type="similarity">
    <text evidence="2 10">Belongs to the TRAFAC class TrmE-Era-EngA-EngB-Septin-like GTPase superfamily. EngB GTPase family.</text>
</comment>
<feature type="domain" description="EngB-type G" evidence="11">
    <location>
        <begin position="45"/>
        <end position="220"/>
    </location>
</feature>
<dbReference type="PANTHER" id="PTHR11649:SF13">
    <property type="entry name" value="ENGB-TYPE G DOMAIN-CONTAINING PROTEIN"/>
    <property type="match status" value="1"/>
</dbReference>
<dbReference type="SUPFAM" id="SSF52540">
    <property type="entry name" value="P-loop containing nucleoside triphosphate hydrolases"/>
    <property type="match status" value="1"/>
</dbReference>
<sequence length="221" mass="24663">MAELLPPSADDLEHQAKLEAGRLLFAQESKFFFGAQRLNQLEPATLPEVAFAGRSNVGKSTLINAITGRKMLARASSEPGRTKQLNFFNIGNQLVFVDMPGYGYAKASKDVKSDWQKMMFAFLRGRPTLLRVMLLLDARIELKQSDHNIMDLLDRAAVTFQVVLTKADQLSAAQLDKKQGEILDVIKEHTAAYPFIRVTSSQKNIGIEDLRADLARLITKN</sequence>
<dbReference type="NCBIfam" id="TIGR03598">
    <property type="entry name" value="GTPase_YsxC"/>
    <property type="match status" value="1"/>
</dbReference>
<dbReference type="CDD" id="cd01876">
    <property type="entry name" value="YihA_EngB"/>
    <property type="match status" value="1"/>
</dbReference>
<evidence type="ECO:0000256" key="5">
    <source>
        <dbReference type="ARBA" id="ARBA00022741"/>
    </source>
</evidence>
<dbReference type="RefSeq" id="WP_034337488.1">
    <property type="nucleotide sequence ID" value="NZ_CAMXCH010000001.1"/>
</dbReference>
<dbReference type="PROSITE" id="PS51706">
    <property type="entry name" value="G_ENGB"/>
    <property type="match status" value="1"/>
</dbReference>
<organism evidence="12 13">
    <name type="scientific">Commensalibacter papalotli</name>
    <name type="common">ex Botero et al. 2024</name>
    <dbReference type="NCBI Taxonomy" id="2972766"/>
    <lineage>
        <taxon>Bacteria</taxon>
        <taxon>Pseudomonadati</taxon>
        <taxon>Pseudomonadota</taxon>
        <taxon>Alphaproteobacteria</taxon>
        <taxon>Acetobacterales</taxon>
        <taxon>Acetobacteraceae</taxon>
    </lineage>
</organism>
<evidence type="ECO:0000313" key="12">
    <source>
        <dbReference type="EMBL" id="CAI3927015.1"/>
    </source>
</evidence>
<keyword evidence="6" id="KW-0460">Magnesium</keyword>
<dbReference type="PANTHER" id="PTHR11649">
    <property type="entry name" value="MSS1/TRME-RELATED GTP-BINDING PROTEIN"/>
    <property type="match status" value="1"/>
</dbReference>
<comment type="function">
    <text evidence="10">Necessary for normal cell division and for the maintenance of normal septation.</text>
</comment>
<keyword evidence="3 10" id="KW-0132">Cell division</keyword>